<dbReference type="GO" id="GO:0045259">
    <property type="term" value="C:proton-transporting ATP synthase complex"/>
    <property type="evidence" value="ECO:0007669"/>
    <property type="project" value="UniProtKB-KW"/>
</dbReference>
<dbReference type="PANTHER" id="PTHR11693:SF22">
    <property type="entry name" value="ATP SYNTHASE SUBUNIT GAMMA, MITOCHONDRIAL"/>
    <property type="match status" value="1"/>
</dbReference>
<keyword evidence="5" id="KW-0375">Hydrogen ion transport</keyword>
<dbReference type="NCBIfam" id="TIGR01146">
    <property type="entry name" value="ATPsyn_F1gamma"/>
    <property type="match status" value="1"/>
</dbReference>
<keyword evidence="8" id="KW-0496">Mitochondrion</keyword>
<evidence type="ECO:0000256" key="6">
    <source>
        <dbReference type="ARBA" id="ARBA00022792"/>
    </source>
</evidence>
<reference evidence="13 14" key="1">
    <citation type="journal article" date="2016" name="Mol. Biol. Evol.">
        <title>Comparative Genomics of Early-Diverging Mushroom-Forming Fungi Provides Insights into the Origins of Lignocellulose Decay Capabilities.</title>
        <authorList>
            <person name="Nagy L.G."/>
            <person name="Riley R."/>
            <person name="Tritt A."/>
            <person name="Adam C."/>
            <person name="Daum C."/>
            <person name="Floudas D."/>
            <person name="Sun H."/>
            <person name="Yadav J.S."/>
            <person name="Pangilinan J."/>
            <person name="Larsson K.H."/>
            <person name="Matsuura K."/>
            <person name="Barry K."/>
            <person name="Labutti K."/>
            <person name="Kuo R."/>
            <person name="Ohm R.A."/>
            <person name="Bhattacharya S.S."/>
            <person name="Shirouzu T."/>
            <person name="Yoshinaga Y."/>
            <person name="Martin F.M."/>
            <person name="Grigoriev I.V."/>
            <person name="Hibbett D.S."/>
        </authorList>
    </citation>
    <scope>NUCLEOTIDE SEQUENCE [LARGE SCALE GENOMIC DNA]</scope>
    <source>
        <strain evidence="13 14">HHB9708</strain>
    </source>
</reference>
<keyword evidence="4" id="KW-0813">Transport</keyword>
<dbReference type="CDD" id="cd12151">
    <property type="entry name" value="F1-ATPase_gamma"/>
    <property type="match status" value="1"/>
</dbReference>
<dbReference type="FunFam" id="3.40.1380.10:FF:000003">
    <property type="entry name" value="ATP synthase subunit gamma"/>
    <property type="match status" value="1"/>
</dbReference>
<dbReference type="OrthoDB" id="239812at2759"/>
<accession>A0A164YFF1</accession>
<comment type="subcellular location">
    <subcellularLocation>
        <location evidence="1">Mitochondrion inner membrane</location>
        <topology evidence="1">Peripheral membrane protein</topology>
    </subcellularLocation>
</comment>
<dbReference type="GO" id="GO:0005743">
    <property type="term" value="C:mitochondrial inner membrane"/>
    <property type="evidence" value="ECO:0007669"/>
    <property type="project" value="UniProtKB-SubCell"/>
</dbReference>
<dbReference type="EMBL" id="KV419398">
    <property type="protein sequence ID" value="KZS96861.1"/>
    <property type="molecule type" value="Genomic_DNA"/>
</dbReference>
<dbReference type="STRING" id="1314777.A0A164YFF1"/>
<dbReference type="FunFam" id="1.10.287.80:FF:000001">
    <property type="entry name" value="ATP synthase gamma chain"/>
    <property type="match status" value="1"/>
</dbReference>
<evidence type="ECO:0000256" key="9">
    <source>
        <dbReference type="ARBA" id="ARBA00023136"/>
    </source>
</evidence>
<dbReference type="PRINTS" id="PR00126">
    <property type="entry name" value="ATPASEGAMMA"/>
</dbReference>
<organism evidence="13 14">
    <name type="scientific">Sistotremastrum niveocremeum HHB9708</name>
    <dbReference type="NCBI Taxonomy" id="1314777"/>
    <lineage>
        <taxon>Eukaryota</taxon>
        <taxon>Fungi</taxon>
        <taxon>Dikarya</taxon>
        <taxon>Basidiomycota</taxon>
        <taxon>Agaricomycotina</taxon>
        <taxon>Agaricomycetes</taxon>
        <taxon>Sistotremastrales</taxon>
        <taxon>Sistotremastraceae</taxon>
        <taxon>Sertulicium</taxon>
        <taxon>Sertulicium niveocremeum</taxon>
    </lineage>
</organism>
<keyword evidence="9" id="KW-0472">Membrane</keyword>
<dbReference type="InterPro" id="IPR000131">
    <property type="entry name" value="ATP_synth_F1_gsu"/>
</dbReference>
<evidence type="ECO:0000256" key="7">
    <source>
        <dbReference type="ARBA" id="ARBA00023065"/>
    </source>
</evidence>
<dbReference type="GO" id="GO:0046933">
    <property type="term" value="F:proton-transporting ATP synthase activity, rotational mechanism"/>
    <property type="evidence" value="ECO:0007669"/>
    <property type="project" value="InterPro"/>
</dbReference>
<proteinExistence type="inferred from homology"/>
<dbReference type="Gene3D" id="1.10.287.80">
    <property type="entry name" value="ATP synthase, gamma subunit, helix hairpin domain"/>
    <property type="match status" value="1"/>
</dbReference>
<evidence type="ECO:0000256" key="2">
    <source>
        <dbReference type="ARBA" id="ARBA00007681"/>
    </source>
</evidence>
<dbReference type="AlphaFoldDB" id="A0A164YFF1"/>
<dbReference type="Pfam" id="PF00231">
    <property type="entry name" value="ATP-synt"/>
    <property type="match status" value="1"/>
</dbReference>
<keyword evidence="10" id="KW-0139">CF(1)</keyword>
<keyword evidence="7" id="KW-0406">Ion transport</keyword>
<dbReference type="PANTHER" id="PTHR11693">
    <property type="entry name" value="ATP SYNTHASE GAMMA CHAIN"/>
    <property type="match status" value="1"/>
</dbReference>
<sequence>MLAQRTLALRLPAKAANANLTQARNMATLREIEMRLKSVRNIEKITKSMKMIASTKLSKAQRAMNEAKKYGSANTELFQHATAEESPKRKLFIVISSDKGLCGGIHSSVTKATRRGLRGQPISESEGKAVEVDSDSPIVVIGDKSKSQLSRALPKNLTLTVNQIGRDIPTFADAAGVADLITKLDAEYDSVVIVYNKFVSSIAYEAAYMEISNEKILRESSGFRTYEQEDDSTKDLAEFSLANAIYAALVEGHACEMSSRRNAMDNASKNAGDMISSLQLQYNRGRQAAITNELVDIITGNPLNVALSCAHSLISSPKVPVLCNDVDVEQEALIPGSRIIKFKPQGNGISVLHNSALSEPPHTESTSVSQRHCMRALRDI</sequence>
<evidence type="ECO:0000256" key="11">
    <source>
        <dbReference type="ARBA" id="ARBA00023310"/>
    </source>
</evidence>
<dbReference type="SUPFAM" id="SSF52943">
    <property type="entry name" value="ATP synthase (F1-ATPase), gamma subunit"/>
    <property type="match status" value="1"/>
</dbReference>
<gene>
    <name evidence="13" type="ORF">SISNIDRAFT_406828</name>
</gene>
<evidence type="ECO:0000256" key="8">
    <source>
        <dbReference type="ARBA" id="ARBA00023128"/>
    </source>
</evidence>
<keyword evidence="6" id="KW-0999">Mitochondrion inner membrane</keyword>
<keyword evidence="11" id="KW-0066">ATP synthesis</keyword>
<evidence type="ECO:0000256" key="1">
    <source>
        <dbReference type="ARBA" id="ARBA00004637"/>
    </source>
</evidence>
<dbReference type="InterPro" id="IPR035968">
    <property type="entry name" value="ATP_synth_F1_ATPase_gsu"/>
</dbReference>
<protein>
    <recommendedName>
        <fullName evidence="3">ATP synthase subunit gamma, mitochondrial</fullName>
    </recommendedName>
    <alternativeName>
        <fullName evidence="12">F-ATPase gamma subunit</fullName>
    </alternativeName>
</protein>
<dbReference type="Gene3D" id="3.40.1380.10">
    <property type="match status" value="1"/>
</dbReference>
<evidence type="ECO:0000256" key="5">
    <source>
        <dbReference type="ARBA" id="ARBA00022781"/>
    </source>
</evidence>
<keyword evidence="14" id="KW-1185">Reference proteome</keyword>
<evidence type="ECO:0000256" key="12">
    <source>
        <dbReference type="ARBA" id="ARBA00031066"/>
    </source>
</evidence>
<evidence type="ECO:0000313" key="13">
    <source>
        <dbReference type="EMBL" id="KZS96861.1"/>
    </source>
</evidence>
<evidence type="ECO:0000256" key="3">
    <source>
        <dbReference type="ARBA" id="ARBA00020843"/>
    </source>
</evidence>
<name>A0A164YFF1_9AGAM</name>
<comment type="similarity">
    <text evidence="2">Belongs to the ATPase gamma chain family.</text>
</comment>
<evidence type="ECO:0000256" key="4">
    <source>
        <dbReference type="ARBA" id="ARBA00022448"/>
    </source>
</evidence>
<dbReference type="Proteomes" id="UP000076722">
    <property type="component" value="Unassembled WGS sequence"/>
</dbReference>
<evidence type="ECO:0000256" key="10">
    <source>
        <dbReference type="ARBA" id="ARBA00023196"/>
    </source>
</evidence>
<evidence type="ECO:0000313" key="14">
    <source>
        <dbReference type="Proteomes" id="UP000076722"/>
    </source>
</evidence>